<dbReference type="EMBL" id="MU266490">
    <property type="protein sequence ID" value="KAH7922299.1"/>
    <property type="molecule type" value="Genomic_DNA"/>
</dbReference>
<reference evidence="1" key="1">
    <citation type="journal article" date="2021" name="New Phytol.">
        <title>Evolutionary innovations through gain and loss of genes in the ectomycorrhizal Boletales.</title>
        <authorList>
            <person name="Wu G."/>
            <person name="Miyauchi S."/>
            <person name="Morin E."/>
            <person name="Kuo A."/>
            <person name="Drula E."/>
            <person name="Varga T."/>
            <person name="Kohler A."/>
            <person name="Feng B."/>
            <person name="Cao Y."/>
            <person name="Lipzen A."/>
            <person name="Daum C."/>
            <person name="Hundley H."/>
            <person name="Pangilinan J."/>
            <person name="Johnson J."/>
            <person name="Barry K."/>
            <person name="LaButti K."/>
            <person name="Ng V."/>
            <person name="Ahrendt S."/>
            <person name="Min B."/>
            <person name="Choi I.G."/>
            <person name="Park H."/>
            <person name="Plett J.M."/>
            <person name="Magnuson J."/>
            <person name="Spatafora J.W."/>
            <person name="Nagy L.G."/>
            <person name="Henrissat B."/>
            <person name="Grigoriev I.V."/>
            <person name="Yang Z.L."/>
            <person name="Xu J."/>
            <person name="Martin F.M."/>
        </authorList>
    </citation>
    <scope>NUCLEOTIDE SEQUENCE</scope>
    <source>
        <strain evidence="1">KUC20120723A-06</strain>
    </source>
</reference>
<proteinExistence type="predicted"/>
<protein>
    <submittedName>
        <fullName evidence="1">Uncharacterized protein</fullName>
    </submittedName>
</protein>
<evidence type="ECO:0000313" key="1">
    <source>
        <dbReference type="EMBL" id="KAH7922299.1"/>
    </source>
</evidence>
<keyword evidence="2" id="KW-1185">Reference proteome</keyword>
<gene>
    <name evidence="1" type="ORF">BV22DRAFT_667780</name>
</gene>
<name>A0ACB8BA09_9AGAM</name>
<accession>A0ACB8BA09</accession>
<dbReference type="Proteomes" id="UP000790709">
    <property type="component" value="Unassembled WGS sequence"/>
</dbReference>
<comment type="caution">
    <text evidence="1">The sequence shown here is derived from an EMBL/GenBank/DDBJ whole genome shotgun (WGS) entry which is preliminary data.</text>
</comment>
<evidence type="ECO:0000313" key="2">
    <source>
        <dbReference type="Proteomes" id="UP000790709"/>
    </source>
</evidence>
<organism evidence="1 2">
    <name type="scientific">Leucogyrophana mollusca</name>
    <dbReference type="NCBI Taxonomy" id="85980"/>
    <lineage>
        <taxon>Eukaryota</taxon>
        <taxon>Fungi</taxon>
        <taxon>Dikarya</taxon>
        <taxon>Basidiomycota</taxon>
        <taxon>Agaricomycotina</taxon>
        <taxon>Agaricomycetes</taxon>
        <taxon>Agaricomycetidae</taxon>
        <taxon>Boletales</taxon>
        <taxon>Boletales incertae sedis</taxon>
        <taxon>Leucogyrophana</taxon>
    </lineage>
</organism>
<sequence length="131" mass="14228">MYVGEVLDLYKMGKNRHGSVRSATSVTGLSYLSLRVYLGLGSGMDDAAEARGAVCGSDDEDDDDGADSAVLGFSQQFKSFELHTHAPAAQMLHHLGRKPFAQEIGAHYYLNDEATDACISTTFRQEDCAHH</sequence>